<accession>A0AAJ0B3X9</accession>
<evidence type="ECO:0000256" key="1">
    <source>
        <dbReference type="SAM" id="MobiDB-lite"/>
    </source>
</evidence>
<name>A0AAJ0B3X9_9PEZI</name>
<proteinExistence type="predicted"/>
<evidence type="ECO:0000313" key="3">
    <source>
        <dbReference type="Proteomes" id="UP001239445"/>
    </source>
</evidence>
<dbReference type="Proteomes" id="UP001239445">
    <property type="component" value="Unassembled WGS sequence"/>
</dbReference>
<reference evidence="2" key="1">
    <citation type="submission" date="2023-06" db="EMBL/GenBank/DDBJ databases">
        <title>Genome-scale phylogeny and comparative genomics of the fungal order Sordariales.</title>
        <authorList>
            <consortium name="Lawrence Berkeley National Laboratory"/>
            <person name="Hensen N."/>
            <person name="Bonometti L."/>
            <person name="Westerberg I."/>
            <person name="Brannstrom I.O."/>
            <person name="Guillou S."/>
            <person name="Cros-Aarteil S."/>
            <person name="Calhoun S."/>
            <person name="Haridas S."/>
            <person name="Kuo A."/>
            <person name="Mondo S."/>
            <person name="Pangilinan J."/>
            <person name="Riley R."/>
            <person name="Labutti K."/>
            <person name="Andreopoulos B."/>
            <person name="Lipzen A."/>
            <person name="Chen C."/>
            <person name="Yanf M."/>
            <person name="Daum C."/>
            <person name="Ng V."/>
            <person name="Clum A."/>
            <person name="Steindorff A."/>
            <person name="Ohm R."/>
            <person name="Martin F."/>
            <person name="Silar P."/>
            <person name="Natvig D."/>
            <person name="Lalanne C."/>
            <person name="Gautier V."/>
            <person name="Ament-Velasquez S.L."/>
            <person name="Kruys A."/>
            <person name="Hutchinson M.I."/>
            <person name="Powell A.J."/>
            <person name="Barry K."/>
            <person name="Miller A.N."/>
            <person name="Grigoriev I.V."/>
            <person name="Debuchy R."/>
            <person name="Gladieux P."/>
            <person name="Thoren M.H."/>
            <person name="Johannesson H."/>
        </authorList>
    </citation>
    <scope>NUCLEOTIDE SEQUENCE</scope>
    <source>
        <strain evidence="2">PSN4</strain>
    </source>
</reference>
<dbReference type="EMBL" id="MU839845">
    <property type="protein sequence ID" value="KAK1750760.1"/>
    <property type="molecule type" value="Genomic_DNA"/>
</dbReference>
<keyword evidence="3" id="KW-1185">Reference proteome</keyword>
<gene>
    <name evidence="2" type="ORF">QBC47DRAFT_94298</name>
</gene>
<sequence>MRSCWLSVPAPFFVLILPDSRVYQPSRGPCFNTAATLGWAAAPDLGMPGPAGGKRLSQSGGRMSSNRRSGRFVSRRRSTGLSGLVVVVHVTVAVGLSSAFPNVPVADPVAPGPHRGELALPQSGCYAAGTRSWVLEDCVTMCPVSYRSPTPEPIASLFVVDAEPALVSHLCKTSSLKVGISLCGRRRSPGKSSLVRVFVSAMALPYVQWHLVGPTMILRVI</sequence>
<organism evidence="2 3">
    <name type="scientific">Echria macrotheca</name>
    <dbReference type="NCBI Taxonomy" id="438768"/>
    <lineage>
        <taxon>Eukaryota</taxon>
        <taxon>Fungi</taxon>
        <taxon>Dikarya</taxon>
        <taxon>Ascomycota</taxon>
        <taxon>Pezizomycotina</taxon>
        <taxon>Sordariomycetes</taxon>
        <taxon>Sordariomycetidae</taxon>
        <taxon>Sordariales</taxon>
        <taxon>Schizotheciaceae</taxon>
        <taxon>Echria</taxon>
    </lineage>
</organism>
<feature type="region of interest" description="Disordered" evidence="1">
    <location>
        <begin position="48"/>
        <end position="72"/>
    </location>
</feature>
<protein>
    <submittedName>
        <fullName evidence="2">Uncharacterized protein</fullName>
    </submittedName>
</protein>
<dbReference type="AlphaFoldDB" id="A0AAJ0B3X9"/>
<comment type="caution">
    <text evidence="2">The sequence shown here is derived from an EMBL/GenBank/DDBJ whole genome shotgun (WGS) entry which is preliminary data.</text>
</comment>
<evidence type="ECO:0000313" key="2">
    <source>
        <dbReference type="EMBL" id="KAK1750760.1"/>
    </source>
</evidence>